<dbReference type="InterPro" id="IPR007811">
    <property type="entry name" value="RPC4"/>
</dbReference>
<evidence type="ECO:0000256" key="3">
    <source>
        <dbReference type="ARBA" id="ARBA00023163"/>
    </source>
</evidence>
<dbReference type="Proteomes" id="UP000295252">
    <property type="component" value="Chromosome IX"/>
</dbReference>
<dbReference type="STRING" id="49390.A0A068U7U1"/>
<evidence type="ECO:0000256" key="4">
    <source>
        <dbReference type="ARBA" id="ARBA00023242"/>
    </source>
</evidence>
<keyword evidence="6" id="KW-1185">Reference proteome</keyword>
<dbReference type="AlphaFoldDB" id="A0A068U7U1"/>
<keyword evidence="2" id="KW-0240">DNA-directed RNA polymerase</keyword>
<evidence type="ECO:0000313" key="6">
    <source>
        <dbReference type="Proteomes" id="UP000295252"/>
    </source>
</evidence>
<dbReference type="GO" id="GO:0005666">
    <property type="term" value="C:RNA polymerase III complex"/>
    <property type="evidence" value="ECO:0007669"/>
    <property type="project" value="InterPro"/>
</dbReference>
<dbReference type="PANTHER" id="PTHR13408:SF0">
    <property type="entry name" value="DNA-DIRECTED RNA POLYMERASE III SUBUNIT RPC4"/>
    <property type="match status" value="1"/>
</dbReference>
<dbReference type="EMBL" id="HG739097">
    <property type="protein sequence ID" value="CDP04591.1"/>
    <property type="molecule type" value="Genomic_DNA"/>
</dbReference>
<reference evidence="6" key="1">
    <citation type="journal article" date="2014" name="Science">
        <title>The coffee genome provides insight into the convergent evolution of caffeine biosynthesis.</title>
        <authorList>
            <person name="Denoeud F."/>
            <person name="Carretero-Paulet L."/>
            <person name="Dereeper A."/>
            <person name="Droc G."/>
            <person name="Guyot R."/>
            <person name="Pietrella M."/>
            <person name="Zheng C."/>
            <person name="Alberti A."/>
            <person name="Anthony F."/>
            <person name="Aprea G."/>
            <person name="Aury J.M."/>
            <person name="Bento P."/>
            <person name="Bernard M."/>
            <person name="Bocs S."/>
            <person name="Campa C."/>
            <person name="Cenci A."/>
            <person name="Combes M.C."/>
            <person name="Crouzillat D."/>
            <person name="Da Silva C."/>
            <person name="Daddiego L."/>
            <person name="De Bellis F."/>
            <person name="Dussert S."/>
            <person name="Garsmeur O."/>
            <person name="Gayraud T."/>
            <person name="Guignon V."/>
            <person name="Jahn K."/>
            <person name="Jamilloux V."/>
            <person name="Joet T."/>
            <person name="Labadie K."/>
            <person name="Lan T."/>
            <person name="Leclercq J."/>
            <person name="Lepelley M."/>
            <person name="Leroy T."/>
            <person name="Li L.T."/>
            <person name="Librado P."/>
            <person name="Lopez L."/>
            <person name="Munoz A."/>
            <person name="Noel B."/>
            <person name="Pallavicini A."/>
            <person name="Perrotta G."/>
            <person name="Poncet V."/>
            <person name="Pot D."/>
            <person name="Priyono X."/>
            <person name="Rigoreau M."/>
            <person name="Rouard M."/>
            <person name="Rozas J."/>
            <person name="Tranchant-Dubreuil C."/>
            <person name="VanBuren R."/>
            <person name="Zhang Q."/>
            <person name="Andrade A.C."/>
            <person name="Argout X."/>
            <person name="Bertrand B."/>
            <person name="de Kochko A."/>
            <person name="Graziosi G."/>
            <person name="Henry R.J."/>
            <person name="Jayarama X."/>
            <person name="Ming R."/>
            <person name="Nagai C."/>
            <person name="Rounsley S."/>
            <person name="Sankoff D."/>
            <person name="Giuliano G."/>
            <person name="Albert V.A."/>
            <person name="Wincker P."/>
            <person name="Lashermes P."/>
        </authorList>
    </citation>
    <scope>NUCLEOTIDE SEQUENCE [LARGE SCALE GENOMIC DNA]</scope>
    <source>
        <strain evidence="6">cv. DH200-94</strain>
    </source>
</reference>
<dbReference type="Gramene" id="CDP04591">
    <property type="protein sequence ID" value="CDP04591"/>
    <property type="gene ID" value="GSCOC_T00018576001"/>
</dbReference>
<evidence type="ECO:0000313" key="5">
    <source>
        <dbReference type="EMBL" id="CDP04591.1"/>
    </source>
</evidence>
<evidence type="ECO:0000256" key="1">
    <source>
        <dbReference type="ARBA" id="ARBA00004123"/>
    </source>
</evidence>
<dbReference type="InParanoid" id="A0A068U7U1"/>
<gene>
    <name evidence="5" type="ORF">GSCOC_T00018576001</name>
</gene>
<comment type="subcellular location">
    <subcellularLocation>
        <location evidence="1">Nucleus</location>
    </subcellularLocation>
</comment>
<keyword evidence="3" id="KW-0804">Transcription</keyword>
<evidence type="ECO:0000256" key="2">
    <source>
        <dbReference type="ARBA" id="ARBA00022478"/>
    </source>
</evidence>
<keyword evidence="4" id="KW-0539">Nucleus</keyword>
<dbReference type="PhylomeDB" id="A0A068U7U1"/>
<sequence length="99" mass="10689">MPMIKQLPNTAGKLSQNACSLDELPAGFMGKILFYRSGAVKLKLDDNLCDVSVGLDCAFAQDVVAVNIEERHCCTLGELNKRVLITPNMGSMLDGMANL</sequence>
<dbReference type="OMA" id="NIEERHC"/>
<dbReference type="Pfam" id="PF05132">
    <property type="entry name" value="RNA_pol_Rpc4"/>
    <property type="match status" value="1"/>
</dbReference>
<dbReference type="GO" id="GO:0042797">
    <property type="term" value="P:tRNA transcription by RNA polymerase III"/>
    <property type="evidence" value="ECO:0007669"/>
    <property type="project" value="TreeGrafter"/>
</dbReference>
<dbReference type="OrthoDB" id="1736710at2759"/>
<dbReference type="PANTHER" id="PTHR13408">
    <property type="entry name" value="DNA-DIRECTED RNA POLYMERASE III"/>
    <property type="match status" value="1"/>
</dbReference>
<accession>A0A068U7U1</accession>
<proteinExistence type="predicted"/>
<protein>
    <submittedName>
        <fullName evidence="5">Uncharacterized protein</fullName>
    </submittedName>
</protein>
<name>A0A068U7U1_COFCA</name>
<organism evidence="5 6">
    <name type="scientific">Coffea canephora</name>
    <name type="common">Robusta coffee</name>
    <dbReference type="NCBI Taxonomy" id="49390"/>
    <lineage>
        <taxon>Eukaryota</taxon>
        <taxon>Viridiplantae</taxon>
        <taxon>Streptophyta</taxon>
        <taxon>Embryophyta</taxon>
        <taxon>Tracheophyta</taxon>
        <taxon>Spermatophyta</taxon>
        <taxon>Magnoliopsida</taxon>
        <taxon>eudicotyledons</taxon>
        <taxon>Gunneridae</taxon>
        <taxon>Pentapetalae</taxon>
        <taxon>asterids</taxon>
        <taxon>lamiids</taxon>
        <taxon>Gentianales</taxon>
        <taxon>Rubiaceae</taxon>
        <taxon>Ixoroideae</taxon>
        <taxon>Gardenieae complex</taxon>
        <taxon>Bertiereae - Coffeeae clade</taxon>
        <taxon>Coffeeae</taxon>
        <taxon>Coffea</taxon>
    </lineage>
</organism>
<dbReference type="GO" id="GO:0003677">
    <property type="term" value="F:DNA binding"/>
    <property type="evidence" value="ECO:0007669"/>
    <property type="project" value="InterPro"/>
</dbReference>